<accession>A0AAD9KSZ3</accession>
<dbReference type="AlphaFoldDB" id="A0AAD9KSZ3"/>
<evidence type="ECO:0000256" key="8">
    <source>
        <dbReference type="ARBA" id="ARBA00023136"/>
    </source>
</evidence>
<keyword evidence="3 11" id="KW-0812">Transmembrane</keyword>
<dbReference type="GO" id="GO:0006890">
    <property type="term" value="P:retrograde vesicle-mediated transport, Golgi to endoplasmic reticulum"/>
    <property type="evidence" value="ECO:0007669"/>
    <property type="project" value="InterPro"/>
</dbReference>
<comment type="subcellular location">
    <subcellularLocation>
        <location evidence="1">Endoplasmic reticulum membrane</location>
        <topology evidence="1">Single-pass type IV membrane protein</topology>
    </subcellularLocation>
</comment>
<feature type="transmembrane region" description="Helical" evidence="11">
    <location>
        <begin position="202"/>
        <end position="219"/>
    </location>
</feature>
<dbReference type="CDD" id="cd15865">
    <property type="entry name" value="SNARE_SEC20"/>
    <property type="match status" value="1"/>
</dbReference>
<protein>
    <recommendedName>
        <fullName evidence="12">Sec20 C-terminal domain-containing protein</fullName>
    </recommendedName>
</protein>
<evidence type="ECO:0000259" key="12">
    <source>
        <dbReference type="Pfam" id="PF03908"/>
    </source>
</evidence>
<dbReference type="GO" id="GO:0005484">
    <property type="term" value="F:SNAP receptor activity"/>
    <property type="evidence" value="ECO:0007669"/>
    <property type="project" value="InterPro"/>
</dbReference>
<evidence type="ECO:0000256" key="10">
    <source>
        <dbReference type="SAM" id="Coils"/>
    </source>
</evidence>
<dbReference type="GO" id="GO:0031201">
    <property type="term" value="C:SNARE complex"/>
    <property type="evidence" value="ECO:0007669"/>
    <property type="project" value="TreeGrafter"/>
</dbReference>
<keyword evidence="4" id="KW-0256">Endoplasmic reticulum</keyword>
<name>A0AAD9KSZ3_RIDPI</name>
<dbReference type="EMBL" id="JAODUO010000676">
    <property type="protein sequence ID" value="KAK2176188.1"/>
    <property type="molecule type" value="Genomic_DNA"/>
</dbReference>
<dbReference type="InterPro" id="IPR056173">
    <property type="entry name" value="Sec20_C"/>
</dbReference>
<evidence type="ECO:0000256" key="9">
    <source>
        <dbReference type="ARBA" id="ARBA00037934"/>
    </source>
</evidence>
<evidence type="ECO:0000256" key="2">
    <source>
        <dbReference type="ARBA" id="ARBA00022448"/>
    </source>
</evidence>
<evidence type="ECO:0000256" key="3">
    <source>
        <dbReference type="ARBA" id="ARBA00022692"/>
    </source>
</evidence>
<dbReference type="InterPro" id="IPR005606">
    <property type="entry name" value="Sec20"/>
</dbReference>
<organism evidence="13 14">
    <name type="scientific">Ridgeia piscesae</name>
    <name type="common">Tubeworm</name>
    <dbReference type="NCBI Taxonomy" id="27915"/>
    <lineage>
        <taxon>Eukaryota</taxon>
        <taxon>Metazoa</taxon>
        <taxon>Spiralia</taxon>
        <taxon>Lophotrochozoa</taxon>
        <taxon>Annelida</taxon>
        <taxon>Polychaeta</taxon>
        <taxon>Sedentaria</taxon>
        <taxon>Canalipalpata</taxon>
        <taxon>Sabellida</taxon>
        <taxon>Siboglinidae</taxon>
        <taxon>Ridgeia</taxon>
    </lineage>
</organism>
<keyword evidence="7 10" id="KW-0175">Coiled coil</keyword>
<dbReference type="GO" id="GO:0005789">
    <property type="term" value="C:endoplasmic reticulum membrane"/>
    <property type="evidence" value="ECO:0007669"/>
    <property type="project" value="UniProtKB-SubCell"/>
</dbReference>
<feature type="coiled-coil region" evidence="10">
    <location>
        <begin position="42"/>
        <end position="92"/>
    </location>
</feature>
<dbReference type="Proteomes" id="UP001209878">
    <property type="component" value="Unassembled WGS sequence"/>
</dbReference>
<reference evidence="13" key="1">
    <citation type="journal article" date="2023" name="Mol. Biol. Evol.">
        <title>Third-Generation Sequencing Reveals the Adaptive Role of the Epigenome in Three Deep-Sea Polychaetes.</title>
        <authorList>
            <person name="Perez M."/>
            <person name="Aroh O."/>
            <person name="Sun Y."/>
            <person name="Lan Y."/>
            <person name="Juniper S.K."/>
            <person name="Young C.R."/>
            <person name="Angers B."/>
            <person name="Qian P.Y."/>
        </authorList>
    </citation>
    <scope>NUCLEOTIDE SEQUENCE</scope>
    <source>
        <strain evidence="13">R07B-5</strain>
    </source>
</reference>
<comment type="caution">
    <text evidence="13">The sequence shown here is derived from an EMBL/GenBank/DDBJ whole genome shotgun (WGS) entry which is preliminary data.</text>
</comment>
<evidence type="ECO:0000256" key="4">
    <source>
        <dbReference type="ARBA" id="ARBA00022824"/>
    </source>
</evidence>
<evidence type="ECO:0000256" key="6">
    <source>
        <dbReference type="ARBA" id="ARBA00022989"/>
    </source>
</evidence>
<evidence type="ECO:0000313" key="14">
    <source>
        <dbReference type="Proteomes" id="UP001209878"/>
    </source>
</evidence>
<dbReference type="Pfam" id="PF03908">
    <property type="entry name" value="Sec20"/>
    <property type="match status" value="1"/>
</dbReference>
<comment type="similarity">
    <text evidence="9">Belongs to the SEC20 family.</text>
</comment>
<keyword evidence="2" id="KW-0813">Transport</keyword>
<keyword evidence="8 11" id="KW-0472">Membrane</keyword>
<evidence type="ECO:0000256" key="5">
    <source>
        <dbReference type="ARBA" id="ARBA00022892"/>
    </source>
</evidence>
<evidence type="ECO:0000256" key="11">
    <source>
        <dbReference type="SAM" id="Phobius"/>
    </source>
</evidence>
<evidence type="ECO:0000313" key="13">
    <source>
        <dbReference type="EMBL" id="KAK2176188.1"/>
    </source>
</evidence>
<dbReference type="PANTHER" id="PTHR12825">
    <property type="entry name" value="BNIP1-RELATED"/>
    <property type="match status" value="1"/>
</dbReference>
<keyword evidence="6 11" id="KW-1133">Transmembrane helix</keyword>
<gene>
    <name evidence="13" type="ORF">NP493_676g00053</name>
</gene>
<proteinExistence type="inferred from homology"/>
<evidence type="ECO:0000256" key="7">
    <source>
        <dbReference type="ARBA" id="ARBA00023054"/>
    </source>
</evidence>
<sequence length="225" mass="25696">MDEHVRVQICQQEIVKLDLQIKAFIQDIWQCEGPPSTLHQLNQDVHDNIVQLKTTIQELERIATEQDQESDKQTLLQDANNHRKQLNSMQASLRKANLSCQVAIEKREKSDLLEGSTDVRHRSQTGKEALAKSAKSITENMMSITRMMATQVKSSEETVNTLVASSQQVGDTQDEFRSMAGHIQSSKKLLTKYGRRECTDKLLILLALVFFFATVLYIVKKRFFS</sequence>
<dbReference type="PANTHER" id="PTHR12825:SF0">
    <property type="entry name" value="VESICLE TRANSPORT PROTEIN SEC20"/>
    <property type="match status" value="1"/>
</dbReference>
<evidence type="ECO:0000256" key="1">
    <source>
        <dbReference type="ARBA" id="ARBA00004163"/>
    </source>
</evidence>
<keyword evidence="14" id="KW-1185">Reference proteome</keyword>
<feature type="domain" description="Sec20 C-terminal" evidence="12">
    <location>
        <begin position="133"/>
        <end position="222"/>
    </location>
</feature>
<keyword evidence="5" id="KW-0931">ER-Golgi transport</keyword>